<dbReference type="SUPFAM" id="SSF51316">
    <property type="entry name" value="Mss4-like"/>
    <property type="match status" value="1"/>
</dbReference>
<dbReference type="FunFam" id="3.30.1060.10:FF:000003">
    <property type="entry name" value="Peptide methionine sulfoxide reductase MsrA"/>
    <property type="match status" value="1"/>
</dbReference>
<evidence type="ECO:0000256" key="3">
    <source>
        <dbReference type="ARBA" id="ARBA00023002"/>
    </source>
</evidence>
<dbReference type="PANTHER" id="PTHR43774">
    <property type="entry name" value="PEPTIDE METHIONINE SULFOXIDE REDUCTASE"/>
    <property type="match status" value="1"/>
</dbReference>
<sequence>MGDQSIEKAVFAGGCFWCMVEPFDEQPGIINIVSGYTGGEKPNPTYEEVCTNTTGHREAVEITFEPDKFPYKKLLELFWQQIDPTDPNGQFNDRGESYKTAIYYTNEEQKELAEASKRELEESGKFDKPIVTDILPAKPFYLAEEKHQDYYKKQSFHYQLYKKGSGRADFIKRNWKKQYSKDELKEKLTPIQYHVTQENGTERPFMNEYWNNNSEGIYVDLVSGEPLFSTKDQYDAGCGWPSFTQPLNRQRLKENLDTSHGMRRIEVRSDESDSHLGHVFDDGPIEKGGMRYCINSASLRFIPKDKLAEEGLEQYLPLFD</sequence>
<dbReference type="RefSeq" id="WP_153401818.1">
    <property type="nucleotide sequence ID" value="NZ_ML762425.1"/>
</dbReference>
<proteinExistence type="inferred from homology"/>
<evidence type="ECO:0000313" key="11">
    <source>
        <dbReference type="EMBL" id="KAB8138547.1"/>
    </source>
</evidence>
<dbReference type="PANTHER" id="PTHR43774:SF1">
    <property type="entry name" value="PEPTIDE METHIONINE SULFOXIDE REDUCTASE MSRA 2"/>
    <property type="match status" value="1"/>
</dbReference>
<dbReference type="Pfam" id="PF01625">
    <property type="entry name" value="PMSR"/>
    <property type="match status" value="1"/>
</dbReference>
<evidence type="ECO:0000313" key="12">
    <source>
        <dbReference type="Proteomes" id="UP000480246"/>
    </source>
</evidence>
<evidence type="ECO:0000256" key="1">
    <source>
        <dbReference type="ARBA" id="ARBA00005591"/>
    </source>
</evidence>
<evidence type="ECO:0000256" key="2">
    <source>
        <dbReference type="ARBA" id="ARBA00007174"/>
    </source>
</evidence>
<dbReference type="FunFam" id="2.170.150.20:FF:000003">
    <property type="entry name" value="Peptide methionine sulfoxide reductase MsrB"/>
    <property type="match status" value="1"/>
</dbReference>
<dbReference type="EC" id="1.8.4.11" evidence="9"/>
<dbReference type="EC" id="1.8.4.12" evidence="8"/>
<protein>
    <recommendedName>
        <fullName evidence="8 9">Multifunctional fusion protein</fullName>
    </recommendedName>
    <domain>
        <recommendedName>
            <fullName evidence="9">Peptide methionine sulfoxide reductase MsrA</fullName>
            <shortName evidence="9">Protein-methionine-S-oxide reductase</shortName>
            <ecNumber evidence="9">1.8.4.11</ecNumber>
        </recommendedName>
        <alternativeName>
            <fullName evidence="9">Peptide-methionine (S)-S-oxide reductase</fullName>
            <shortName evidence="9">Peptide Met(O) reductase</shortName>
        </alternativeName>
    </domain>
    <domain>
        <recommendedName>
            <fullName evidence="8">Peptide methionine sulfoxide reductase MsrB</fullName>
            <ecNumber evidence="8">1.8.4.12</ecNumber>
        </recommendedName>
        <alternativeName>
            <fullName evidence="8">Peptide-methionine (R)-S-oxide reductase</fullName>
        </alternativeName>
    </domain>
</protein>
<dbReference type="Proteomes" id="UP000480246">
    <property type="component" value="Unassembled WGS sequence"/>
</dbReference>
<comment type="catalytic activity">
    <reaction evidence="6 8">
        <text>L-methionyl-[protein] + [thioredoxin]-disulfide + H2O = L-methionyl-(R)-S-oxide-[protein] + [thioredoxin]-dithiol</text>
        <dbReference type="Rhea" id="RHEA:24164"/>
        <dbReference type="Rhea" id="RHEA-COMP:10698"/>
        <dbReference type="Rhea" id="RHEA-COMP:10700"/>
        <dbReference type="Rhea" id="RHEA-COMP:12313"/>
        <dbReference type="Rhea" id="RHEA-COMP:12314"/>
        <dbReference type="ChEBI" id="CHEBI:15377"/>
        <dbReference type="ChEBI" id="CHEBI:16044"/>
        <dbReference type="ChEBI" id="CHEBI:29950"/>
        <dbReference type="ChEBI" id="CHEBI:45764"/>
        <dbReference type="ChEBI" id="CHEBI:50058"/>
        <dbReference type="EC" id="1.8.4.12"/>
    </reaction>
</comment>
<dbReference type="PROSITE" id="PS51790">
    <property type="entry name" value="MSRB"/>
    <property type="match status" value="1"/>
</dbReference>
<dbReference type="AlphaFoldDB" id="A0A7C8GUT1"/>
<comment type="caution">
    <text evidence="11">The sequence shown here is derived from an EMBL/GenBank/DDBJ whole genome shotgun (WGS) entry which is preliminary data.</text>
</comment>
<comment type="catalytic activity">
    <reaction evidence="5 9">
        <text>L-methionyl-[protein] + [thioredoxin]-disulfide + H2O = L-methionyl-(S)-S-oxide-[protein] + [thioredoxin]-dithiol</text>
        <dbReference type="Rhea" id="RHEA:14217"/>
        <dbReference type="Rhea" id="RHEA-COMP:10698"/>
        <dbReference type="Rhea" id="RHEA-COMP:10700"/>
        <dbReference type="Rhea" id="RHEA-COMP:12313"/>
        <dbReference type="Rhea" id="RHEA-COMP:12315"/>
        <dbReference type="ChEBI" id="CHEBI:15377"/>
        <dbReference type="ChEBI" id="CHEBI:16044"/>
        <dbReference type="ChEBI" id="CHEBI:29950"/>
        <dbReference type="ChEBI" id="CHEBI:44120"/>
        <dbReference type="ChEBI" id="CHEBI:50058"/>
        <dbReference type="EC" id="1.8.4.11"/>
    </reaction>
</comment>
<keyword evidence="4" id="KW-0511">Multifunctional enzyme</keyword>
<evidence type="ECO:0000256" key="4">
    <source>
        <dbReference type="ARBA" id="ARBA00023268"/>
    </source>
</evidence>
<keyword evidence="12" id="KW-1185">Reference proteome</keyword>
<evidence type="ECO:0000256" key="9">
    <source>
        <dbReference type="HAMAP-Rule" id="MF_01401"/>
    </source>
</evidence>
<reference evidence="11 12" key="1">
    <citation type="submission" date="2019-10" db="EMBL/GenBank/DDBJ databases">
        <title>Gracilibacillus sp. nov. isolated from rice seeds.</title>
        <authorList>
            <person name="He S."/>
        </authorList>
    </citation>
    <scope>NUCLEOTIDE SEQUENCE [LARGE SCALE GENOMIC DNA]</scope>
    <source>
        <strain evidence="11 12">TD8</strain>
    </source>
</reference>
<dbReference type="GO" id="GO:0008113">
    <property type="term" value="F:peptide-methionine (S)-S-oxide reductase activity"/>
    <property type="evidence" value="ECO:0007669"/>
    <property type="project" value="UniProtKB-UniRule"/>
</dbReference>
<dbReference type="InterPro" id="IPR011057">
    <property type="entry name" value="Mss4-like_sf"/>
</dbReference>
<dbReference type="Gene3D" id="3.30.1060.10">
    <property type="entry name" value="Peptide methionine sulphoxide reductase MsrA"/>
    <property type="match status" value="1"/>
</dbReference>
<feature type="domain" description="MsrB" evidence="10">
    <location>
        <begin position="181"/>
        <end position="304"/>
    </location>
</feature>
<dbReference type="HAMAP" id="MF_01401">
    <property type="entry name" value="MsrA"/>
    <property type="match status" value="1"/>
</dbReference>
<evidence type="ECO:0000256" key="7">
    <source>
        <dbReference type="ARBA" id="ARBA00048782"/>
    </source>
</evidence>
<evidence type="ECO:0000259" key="10">
    <source>
        <dbReference type="PROSITE" id="PS51790"/>
    </source>
</evidence>
<dbReference type="HAMAP" id="MF_01400">
    <property type="entry name" value="MsrB"/>
    <property type="match status" value="1"/>
</dbReference>
<dbReference type="GO" id="GO:0033743">
    <property type="term" value="F:peptide-methionine (R)-S-oxide reductase activity"/>
    <property type="evidence" value="ECO:0007669"/>
    <property type="project" value="UniProtKB-UniRule"/>
</dbReference>
<dbReference type="SUPFAM" id="SSF55068">
    <property type="entry name" value="Peptide methionine sulfoxide reductase"/>
    <property type="match status" value="1"/>
</dbReference>
<comment type="catalytic activity">
    <reaction evidence="7 9">
        <text>[thioredoxin]-disulfide + L-methionine + H2O = L-methionine (S)-S-oxide + [thioredoxin]-dithiol</text>
        <dbReference type="Rhea" id="RHEA:19993"/>
        <dbReference type="Rhea" id="RHEA-COMP:10698"/>
        <dbReference type="Rhea" id="RHEA-COMP:10700"/>
        <dbReference type="ChEBI" id="CHEBI:15377"/>
        <dbReference type="ChEBI" id="CHEBI:29950"/>
        <dbReference type="ChEBI" id="CHEBI:50058"/>
        <dbReference type="ChEBI" id="CHEBI:57844"/>
        <dbReference type="ChEBI" id="CHEBI:58772"/>
        <dbReference type="EC" id="1.8.4.11"/>
    </reaction>
</comment>
<comment type="similarity">
    <text evidence="2 8">Belongs to the MsrB Met sulfoxide reductase family.</text>
</comment>
<feature type="active site" description="Nucleophile" evidence="8">
    <location>
        <position position="293"/>
    </location>
</feature>
<evidence type="ECO:0000256" key="8">
    <source>
        <dbReference type="HAMAP-Rule" id="MF_01400"/>
    </source>
</evidence>
<comment type="function">
    <text evidence="9">Has an important function as a repair enzyme for proteins that have been inactivated by oxidation. Catalyzes the reversible oxidation-reduction of methionine sulfoxide in proteins to methionine.</text>
</comment>
<organism evidence="11 12">
    <name type="scientific">Gracilibacillus oryzae</name>
    <dbReference type="NCBI Taxonomy" id="1672701"/>
    <lineage>
        <taxon>Bacteria</taxon>
        <taxon>Bacillati</taxon>
        <taxon>Bacillota</taxon>
        <taxon>Bacilli</taxon>
        <taxon>Bacillales</taxon>
        <taxon>Bacillaceae</taxon>
        <taxon>Gracilibacillus</taxon>
    </lineage>
</organism>
<dbReference type="Pfam" id="PF01641">
    <property type="entry name" value="SelR"/>
    <property type="match status" value="1"/>
</dbReference>
<dbReference type="NCBIfam" id="TIGR00357">
    <property type="entry name" value="peptide-methionine (R)-S-oxide reductase MsrB"/>
    <property type="match status" value="1"/>
</dbReference>
<accession>A0A7C8GUT1</accession>
<dbReference type="OrthoDB" id="4174719at2"/>
<dbReference type="Gene3D" id="2.170.150.20">
    <property type="entry name" value="Peptide methionine sulfoxide reductase"/>
    <property type="match status" value="1"/>
</dbReference>
<comment type="caution">
    <text evidence="8">Lacks conserved residue(s) required for the propagation of feature annotation.</text>
</comment>
<keyword evidence="3 8" id="KW-0560">Oxidoreductase</keyword>
<dbReference type="InterPro" id="IPR036509">
    <property type="entry name" value="Met_Sox_Rdtase_MsrA_sf"/>
</dbReference>
<dbReference type="EMBL" id="WEID01000016">
    <property type="protein sequence ID" value="KAB8138547.1"/>
    <property type="molecule type" value="Genomic_DNA"/>
</dbReference>
<name>A0A7C8GUT1_9BACI</name>
<gene>
    <name evidence="9 11" type="primary">msrA</name>
    <name evidence="8" type="synonym">msrB</name>
    <name evidence="11" type="ORF">F9U64_04560</name>
</gene>
<dbReference type="InterPro" id="IPR002569">
    <property type="entry name" value="Met_Sox_Rdtase_MsrA_dom"/>
</dbReference>
<dbReference type="NCBIfam" id="TIGR00401">
    <property type="entry name" value="msrA"/>
    <property type="match status" value="1"/>
</dbReference>
<comment type="similarity">
    <text evidence="1 9">Belongs to the MsrA Met sulfoxide reductase family.</text>
</comment>
<evidence type="ECO:0000256" key="6">
    <source>
        <dbReference type="ARBA" id="ARBA00048488"/>
    </source>
</evidence>
<feature type="active site" evidence="9">
    <location>
        <position position="15"/>
    </location>
</feature>
<dbReference type="InterPro" id="IPR002579">
    <property type="entry name" value="Met_Sox_Rdtase_MsrB_dom"/>
</dbReference>
<evidence type="ECO:0000256" key="5">
    <source>
        <dbReference type="ARBA" id="ARBA00047806"/>
    </source>
</evidence>